<dbReference type="PANTHER" id="PTHR34598">
    <property type="entry name" value="BLL6449 PROTEIN"/>
    <property type="match status" value="1"/>
</dbReference>
<dbReference type="NCBIfam" id="NF041278">
    <property type="entry name" value="CmcJ_NvfI_EfuI"/>
    <property type="match status" value="1"/>
</dbReference>
<dbReference type="Proteomes" id="UP001610432">
    <property type="component" value="Unassembled WGS sequence"/>
</dbReference>
<evidence type="ECO:0008006" key="4">
    <source>
        <dbReference type="Google" id="ProtNLM"/>
    </source>
</evidence>
<dbReference type="RefSeq" id="XP_070890590.1">
    <property type="nucleotide sequence ID" value="XM_071034457.1"/>
</dbReference>
<proteinExistence type="inferred from homology"/>
<organism evidence="2 3">
    <name type="scientific">Aspergillus lucknowensis</name>
    <dbReference type="NCBI Taxonomy" id="176173"/>
    <lineage>
        <taxon>Eukaryota</taxon>
        <taxon>Fungi</taxon>
        <taxon>Dikarya</taxon>
        <taxon>Ascomycota</taxon>
        <taxon>Pezizomycotina</taxon>
        <taxon>Eurotiomycetes</taxon>
        <taxon>Eurotiomycetidae</taxon>
        <taxon>Eurotiales</taxon>
        <taxon>Aspergillaceae</taxon>
        <taxon>Aspergillus</taxon>
        <taxon>Aspergillus subgen. Nidulantes</taxon>
    </lineage>
</organism>
<evidence type="ECO:0000256" key="1">
    <source>
        <dbReference type="ARBA" id="ARBA00023604"/>
    </source>
</evidence>
<dbReference type="InterPro" id="IPR044053">
    <property type="entry name" value="AsaB-like"/>
</dbReference>
<accession>A0ABR4M4T7</accession>
<sequence length="290" mass="33440">MSPAVLPLHSLTPGSDAARGRRDIETMLNYWRKPEDGQASIDFREAGAEQLFDELDNLEESQRVTIHDIRGREAEYTIEKNGFQYIHHPIPEYNETWNEKRVVHALLPKTKELVEELTGAIKSLIYAHRVRCFYSGDRAPVHIVHSDFTSAGALQHLRTLISESELNHLQQTNTRILALNIWRPLGIVKKDPLAVCDWASVNSTEDIIPNRFTFPDGWLEVAKMAYSKKHRWCYLSHQRPDEVLVFTQFDTHRLGGRSVAHSAFVDPKYAKREEPRRSLEVGVFVFLENE</sequence>
<evidence type="ECO:0000313" key="3">
    <source>
        <dbReference type="Proteomes" id="UP001610432"/>
    </source>
</evidence>
<gene>
    <name evidence="2" type="ORF">BJX67DRAFT_389144</name>
</gene>
<protein>
    <recommendedName>
        <fullName evidence="4">GA4 desaturase family protein</fullName>
    </recommendedName>
</protein>
<reference evidence="2 3" key="1">
    <citation type="submission" date="2024-07" db="EMBL/GenBank/DDBJ databases">
        <title>Section-level genome sequencing and comparative genomics of Aspergillus sections Usti and Cavernicolus.</title>
        <authorList>
            <consortium name="Lawrence Berkeley National Laboratory"/>
            <person name="Nybo J.L."/>
            <person name="Vesth T.C."/>
            <person name="Theobald S."/>
            <person name="Frisvad J.C."/>
            <person name="Larsen T.O."/>
            <person name="Kjaerboelling I."/>
            <person name="Rothschild-Mancinelli K."/>
            <person name="Lyhne E.K."/>
            <person name="Kogle M.E."/>
            <person name="Barry K."/>
            <person name="Clum A."/>
            <person name="Na H."/>
            <person name="Ledsgaard L."/>
            <person name="Lin J."/>
            <person name="Lipzen A."/>
            <person name="Kuo A."/>
            <person name="Riley R."/>
            <person name="Mondo S."/>
            <person name="Labutti K."/>
            <person name="Haridas S."/>
            <person name="Pangalinan J."/>
            <person name="Salamov A.A."/>
            <person name="Simmons B.A."/>
            <person name="Magnuson J.K."/>
            <person name="Chen J."/>
            <person name="Drula E."/>
            <person name="Henrissat B."/>
            <person name="Wiebenga A."/>
            <person name="Lubbers R.J."/>
            <person name="Gomes A.C."/>
            <person name="Macurrencykelacurrency M.R."/>
            <person name="Stajich J."/>
            <person name="Grigoriev I.V."/>
            <person name="Mortensen U.H."/>
            <person name="De Vries R.P."/>
            <person name="Baker S.E."/>
            <person name="Andersen M.R."/>
        </authorList>
    </citation>
    <scope>NUCLEOTIDE SEQUENCE [LARGE SCALE GENOMIC DNA]</scope>
    <source>
        <strain evidence="2 3">CBS 449.75</strain>
    </source>
</reference>
<dbReference type="EMBL" id="JBFXLQ010000003">
    <property type="protein sequence ID" value="KAL2871611.1"/>
    <property type="molecule type" value="Genomic_DNA"/>
</dbReference>
<comment type="similarity">
    <text evidence="1">Belongs to the asaB hydroxylase/desaturase family.</text>
</comment>
<evidence type="ECO:0000313" key="2">
    <source>
        <dbReference type="EMBL" id="KAL2871611.1"/>
    </source>
</evidence>
<keyword evidence="3" id="KW-1185">Reference proteome</keyword>
<dbReference type="PANTHER" id="PTHR34598:SF3">
    <property type="entry name" value="OXIDOREDUCTASE AN1597"/>
    <property type="match status" value="1"/>
</dbReference>
<name>A0ABR4M4T7_9EURO</name>
<comment type="caution">
    <text evidence="2">The sequence shown here is derived from an EMBL/GenBank/DDBJ whole genome shotgun (WGS) entry which is preliminary data.</text>
</comment>
<dbReference type="GeneID" id="98149529"/>